<dbReference type="Pfam" id="PF12973">
    <property type="entry name" value="Cupin_7"/>
    <property type="match status" value="1"/>
</dbReference>
<dbReference type="InterPro" id="IPR014710">
    <property type="entry name" value="RmlC-like_jellyroll"/>
</dbReference>
<organism evidence="3 4">
    <name type="scientific">Bradyrhizobium valentinum</name>
    <dbReference type="NCBI Taxonomy" id="1518501"/>
    <lineage>
        <taxon>Bacteria</taxon>
        <taxon>Pseudomonadati</taxon>
        <taxon>Pseudomonadota</taxon>
        <taxon>Alphaproteobacteria</taxon>
        <taxon>Hyphomicrobiales</taxon>
        <taxon>Nitrobacteraceae</taxon>
        <taxon>Bradyrhizobium</taxon>
    </lineage>
</organism>
<protein>
    <recommendedName>
        <fullName evidence="2">ChrR-like cupin domain-containing protein</fullName>
    </recommendedName>
</protein>
<dbReference type="InterPro" id="IPR011051">
    <property type="entry name" value="RmlC_Cupin_sf"/>
</dbReference>
<gene>
    <name evidence="3" type="ORF">CP49_29100</name>
</gene>
<dbReference type="InterPro" id="IPR025979">
    <property type="entry name" value="ChrR-like_cupin_dom"/>
</dbReference>
<dbReference type="AlphaFoldDB" id="A0A0R3LPS5"/>
<feature type="chain" id="PRO_5009797140" description="ChrR-like cupin domain-containing protein" evidence="1">
    <location>
        <begin position="20"/>
        <end position="154"/>
    </location>
</feature>
<proteinExistence type="predicted"/>
<keyword evidence="1" id="KW-0732">Signal</keyword>
<evidence type="ECO:0000313" key="4">
    <source>
        <dbReference type="Proteomes" id="UP000051913"/>
    </source>
</evidence>
<accession>A0A0R3LPS5</accession>
<dbReference type="RefSeq" id="WP_057850082.1">
    <property type="nucleotide sequence ID" value="NZ_LLXX01000059.1"/>
</dbReference>
<keyword evidence="4" id="KW-1185">Reference proteome</keyword>
<comment type="caution">
    <text evidence="3">The sequence shown here is derived from an EMBL/GenBank/DDBJ whole genome shotgun (WGS) entry which is preliminary data.</text>
</comment>
<sequence length="154" mass="16252">MKKLLTLAALIALAGSALAQDAVTMVKPDALTWKDSPNIPKGGQIAVLVGDPTKAGSVVVQRVKLPPNYKVPPHTHPYAETVTVISGSVGFGMGEQFDSTKGEVMKAGALQALPAKHAHYVWTGNEEGILQVQFIGPGGIDYINPADDPRKKTQ</sequence>
<dbReference type="OrthoDB" id="7506908at2"/>
<name>A0A0R3LPS5_9BRAD</name>
<dbReference type="Proteomes" id="UP000051913">
    <property type="component" value="Unassembled WGS sequence"/>
</dbReference>
<dbReference type="SUPFAM" id="SSF51182">
    <property type="entry name" value="RmlC-like cupins"/>
    <property type="match status" value="1"/>
</dbReference>
<feature type="signal peptide" evidence="1">
    <location>
        <begin position="1"/>
        <end position="19"/>
    </location>
</feature>
<evidence type="ECO:0000256" key="1">
    <source>
        <dbReference type="SAM" id="SignalP"/>
    </source>
</evidence>
<feature type="domain" description="ChrR-like cupin" evidence="2">
    <location>
        <begin position="24"/>
        <end position="94"/>
    </location>
</feature>
<evidence type="ECO:0000313" key="3">
    <source>
        <dbReference type="EMBL" id="KRR09852.1"/>
    </source>
</evidence>
<reference evidence="3 4" key="1">
    <citation type="submission" date="2014-03" db="EMBL/GenBank/DDBJ databases">
        <title>Bradyrhizobium valentinum sp. nov., isolated from effective nodules of Lupinus mariae-josephae, a lupine endemic of basic-lime soils in Eastern Spain.</title>
        <authorList>
            <person name="Duran D."/>
            <person name="Rey L."/>
            <person name="Navarro A."/>
            <person name="Busquets A."/>
            <person name="Imperial J."/>
            <person name="Ruiz-Argueso T."/>
        </authorList>
    </citation>
    <scope>NUCLEOTIDE SEQUENCE [LARGE SCALE GENOMIC DNA]</scope>
    <source>
        <strain evidence="3 4">LmjM3</strain>
    </source>
</reference>
<dbReference type="Gene3D" id="2.60.120.10">
    <property type="entry name" value="Jelly Rolls"/>
    <property type="match status" value="1"/>
</dbReference>
<dbReference type="STRING" id="1518501.CQ10_01675"/>
<dbReference type="EMBL" id="LLXX01000059">
    <property type="protein sequence ID" value="KRR09852.1"/>
    <property type="molecule type" value="Genomic_DNA"/>
</dbReference>
<dbReference type="CDD" id="cd06989">
    <property type="entry name" value="cupin_DRT102"/>
    <property type="match status" value="1"/>
</dbReference>
<evidence type="ECO:0000259" key="2">
    <source>
        <dbReference type="Pfam" id="PF12973"/>
    </source>
</evidence>